<dbReference type="Pfam" id="PF13966">
    <property type="entry name" value="zf-RVT"/>
    <property type="match status" value="1"/>
</dbReference>
<feature type="non-terminal residue" evidence="2">
    <location>
        <position position="162"/>
    </location>
</feature>
<evidence type="ECO:0000259" key="1">
    <source>
        <dbReference type="Pfam" id="PF13966"/>
    </source>
</evidence>
<keyword evidence="3" id="KW-1185">Reference proteome</keyword>
<evidence type="ECO:0000313" key="3">
    <source>
        <dbReference type="Proteomes" id="UP000265520"/>
    </source>
</evidence>
<reference evidence="2 3" key="1">
    <citation type="journal article" date="2018" name="Front. Plant Sci.">
        <title>Red Clover (Trifolium pratense) and Zigzag Clover (T. medium) - A Picture of Genomic Similarities and Differences.</title>
        <authorList>
            <person name="Dluhosova J."/>
            <person name="Istvanek J."/>
            <person name="Nedelnik J."/>
            <person name="Repkova J."/>
        </authorList>
    </citation>
    <scope>NUCLEOTIDE SEQUENCE [LARGE SCALE GENOMIC DNA]</scope>
    <source>
        <strain evidence="3">cv. 10/8</strain>
        <tissue evidence="2">Leaf</tissue>
    </source>
</reference>
<comment type="caution">
    <text evidence="2">The sequence shown here is derived from an EMBL/GenBank/DDBJ whole genome shotgun (WGS) entry which is preliminary data.</text>
</comment>
<dbReference type="InterPro" id="IPR026960">
    <property type="entry name" value="RVT-Znf"/>
</dbReference>
<feature type="domain" description="Reverse transcriptase zinc-binding" evidence="1">
    <location>
        <begin position="32"/>
        <end position="104"/>
    </location>
</feature>
<proteinExistence type="predicted"/>
<accession>A0A392N7Q6</accession>
<name>A0A392N7Q6_9FABA</name>
<sequence>MGVLASTNMWAVVERILATPLVARSERIKCDKYNVVGNWNGIWKVQAQHKARHLLWRLCRGYLPTRYHLLQRRMECTLNCPVCDEEIKDELYMFFNCTVAYNSWCAAGLSSLEEWLCYSGAFGTTVMMKFGMTMSRYRAKSEDMPLMLGIIGTQFINYSATV</sequence>
<evidence type="ECO:0000313" key="2">
    <source>
        <dbReference type="EMBL" id="MCH95603.1"/>
    </source>
</evidence>
<dbReference type="Proteomes" id="UP000265520">
    <property type="component" value="Unassembled WGS sequence"/>
</dbReference>
<dbReference type="EMBL" id="LXQA010030224">
    <property type="protein sequence ID" value="MCH95603.1"/>
    <property type="molecule type" value="Genomic_DNA"/>
</dbReference>
<gene>
    <name evidence="2" type="ORF">A2U01_0016583</name>
</gene>
<protein>
    <submittedName>
        <fullName evidence="2">Pentatricopeptide repeat-containing protein</fullName>
    </submittedName>
</protein>
<organism evidence="2 3">
    <name type="scientific">Trifolium medium</name>
    <dbReference type="NCBI Taxonomy" id="97028"/>
    <lineage>
        <taxon>Eukaryota</taxon>
        <taxon>Viridiplantae</taxon>
        <taxon>Streptophyta</taxon>
        <taxon>Embryophyta</taxon>
        <taxon>Tracheophyta</taxon>
        <taxon>Spermatophyta</taxon>
        <taxon>Magnoliopsida</taxon>
        <taxon>eudicotyledons</taxon>
        <taxon>Gunneridae</taxon>
        <taxon>Pentapetalae</taxon>
        <taxon>rosids</taxon>
        <taxon>fabids</taxon>
        <taxon>Fabales</taxon>
        <taxon>Fabaceae</taxon>
        <taxon>Papilionoideae</taxon>
        <taxon>50 kb inversion clade</taxon>
        <taxon>NPAAA clade</taxon>
        <taxon>Hologalegina</taxon>
        <taxon>IRL clade</taxon>
        <taxon>Trifolieae</taxon>
        <taxon>Trifolium</taxon>
    </lineage>
</organism>
<dbReference type="AlphaFoldDB" id="A0A392N7Q6"/>